<organism evidence="3 4">
    <name type="scientific">Trichoplax adhaerens</name>
    <name type="common">Trichoplax reptans</name>
    <dbReference type="NCBI Taxonomy" id="10228"/>
    <lineage>
        <taxon>Eukaryota</taxon>
        <taxon>Metazoa</taxon>
        <taxon>Placozoa</taxon>
        <taxon>Uniplacotomia</taxon>
        <taxon>Trichoplacea</taxon>
        <taxon>Trichoplacidae</taxon>
        <taxon>Trichoplax</taxon>
    </lineage>
</organism>
<reference evidence="3 4" key="1">
    <citation type="journal article" date="2008" name="Nature">
        <title>The Trichoplax genome and the nature of placozoans.</title>
        <authorList>
            <person name="Srivastava M."/>
            <person name="Begovic E."/>
            <person name="Chapman J."/>
            <person name="Putnam N.H."/>
            <person name="Hellsten U."/>
            <person name="Kawashima T."/>
            <person name="Kuo A."/>
            <person name="Mitros T."/>
            <person name="Salamov A."/>
            <person name="Carpenter M.L."/>
            <person name="Signorovitch A.Y."/>
            <person name="Moreno M.A."/>
            <person name="Kamm K."/>
            <person name="Grimwood J."/>
            <person name="Schmutz J."/>
            <person name="Shapiro H."/>
            <person name="Grigoriev I.V."/>
            <person name="Buss L.W."/>
            <person name="Schierwater B."/>
            <person name="Dellaporta S.L."/>
            <person name="Rokhsar D.S."/>
        </authorList>
    </citation>
    <scope>NUCLEOTIDE SEQUENCE [LARGE SCALE GENOMIC DNA]</scope>
    <source>
        <strain evidence="3 4">Grell-BS-1999</strain>
    </source>
</reference>
<protein>
    <submittedName>
        <fullName evidence="3">Uncharacterized protein</fullName>
    </submittedName>
</protein>
<feature type="compositionally biased region" description="Polar residues" evidence="2">
    <location>
        <begin position="17"/>
        <end position="26"/>
    </location>
</feature>
<evidence type="ECO:0000256" key="1">
    <source>
        <dbReference type="SAM" id="Coils"/>
    </source>
</evidence>
<evidence type="ECO:0000313" key="4">
    <source>
        <dbReference type="Proteomes" id="UP000009022"/>
    </source>
</evidence>
<dbReference type="HOGENOM" id="CLU_2052601_0_0_1"/>
<evidence type="ECO:0000313" key="3">
    <source>
        <dbReference type="EMBL" id="EDV29658.1"/>
    </source>
</evidence>
<evidence type="ECO:0000256" key="2">
    <source>
        <dbReference type="SAM" id="MobiDB-lite"/>
    </source>
</evidence>
<dbReference type="KEGG" id="tad:TRIADDRAFT_52279"/>
<name>B3RM92_TRIAD</name>
<dbReference type="AlphaFoldDB" id="B3RM92"/>
<keyword evidence="1" id="KW-0175">Coiled coil</keyword>
<dbReference type="EMBL" id="DS985241">
    <property type="protein sequence ID" value="EDV29658.1"/>
    <property type="molecule type" value="Genomic_DNA"/>
</dbReference>
<dbReference type="OrthoDB" id="5972940at2759"/>
<dbReference type="Pfam" id="PF15369">
    <property type="entry name" value="KIAA1328"/>
    <property type="match status" value="1"/>
</dbReference>
<dbReference type="InParanoid" id="B3RM92"/>
<keyword evidence="4" id="KW-1185">Reference proteome</keyword>
<feature type="region of interest" description="Disordered" evidence="2">
    <location>
        <begin position="1"/>
        <end position="26"/>
    </location>
</feature>
<proteinExistence type="predicted"/>
<dbReference type="GeneID" id="6750074"/>
<sequence length="120" mass="14219">MSLDTRENKTISRKANKQASASNVNKIMNDTEQMRLNEGVTIKDLRLEDKKRVADLIKELAKINEDREKLKKELNSQRQLFETRINEILNEKDKSDEERANIFFNSNFIQNFIRLCKFNI</sequence>
<accession>B3RM92</accession>
<dbReference type="CTD" id="6750074"/>
<gene>
    <name evidence="3" type="ORF">TRIADDRAFT_52279</name>
</gene>
<feature type="compositionally biased region" description="Basic and acidic residues" evidence="2">
    <location>
        <begin position="1"/>
        <end position="10"/>
    </location>
</feature>
<dbReference type="Proteomes" id="UP000009022">
    <property type="component" value="Unassembled WGS sequence"/>
</dbReference>
<feature type="coiled-coil region" evidence="1">
    <location>
        <begin position="53"/>
        <end position="91"/>
    </location>
</feature>
<dbReference type="PhylomeDB" id="B3RM92"/>
<dbReference type="RefSeq" id="XP_002108860.1">
    <property type="nucleotide sequence ID" value="XM_002108824.1"/>
</dbReference>
<dbReference type="InterPro" id="IPR032736">
    <property type="entry name" value="Hinderin"/>
</dbReference>